<dbReference type="InterPro" id="IPR002156">
    <property type="entry name" value="RNaseH_domain"/>
</dbReference>
<evidence type="ECO:0000259" key="1">
    <source>
        <dbReference type="Pfam" id="PF13456"/>
    </source>
</evidence>
<feature type="domain" description="RNase H type-1" evidence="1">
    <location>
        <begin position="68"/>
        <end position="181"/>
    </location>
</feature>
<sequence>MRFHLRPQKSCKDVAKQGSLNCGSISNPRRARAGAAEMVSSSSISSWVNGAENPSDEWNGFVVATLFSNLQISGFAFVIEGHEGGFCKAVSGLFHGLGSASLTEALALREALALAEDNMPDAGSSFTDSQIVCNALGSCLDDLSEFGCVIKDCLFILARRTNIQVKWIRGQANGGAHTLVRASYS</sequence>
<dbReference type="EMBL" id="KK914353">
    <property type="protein sequence ID" value="KDP39227.1"/>
    <property type="molecule type" value="Genomic_DNA"/>
</dbReference>
<name>A0A067KSZ5_JATCU</name>
<accession>A0A067KSZ5</accession>
<gene>
    <name evidence="2" type="ORF">JCGZ_00984</name>
</gene>
<dbReference type="Pfam" id="PF13456">
    <property type="entry name" value="RVT_3"/>
    <property type="match status" value="1"/>
</dbReference>
<evidence type="ECO:0000313" key="3">
    <source>
        <dbReference type="Proteomes" id="UP000027138"/>
    </source>
</evidence>
<proteinExistence type="predicted"/>
<dbReference type="GO" id="GO:0004523">
    <property type="term" value="F:RNA-DNA hybrid ribonuclease activity"/>
    <property type="evidence" value="ECO:0007669"/>
    <property type="project" value="InterPro"/>
</dbReference>
<protein>
    <recommendedName>
        <fullName evidence="1">RNase H type-1 domain-containing protein</fullName>
    </recommendedName>
</protein>
<dbReference type="GO" id="GO:0003676">
    <property type="term" value="F:nucleic acid binding"/>
    <property type="evidence" value="ECO:0007669"/>
    <property type="project" value="InterPro"/>
</dbReference>
<organism evidence="2 3">
    <name type="scientific">Jatropha curcas</name>
    <name type="common">Barbados nut</name>
    <dbReference type="NCBI Taxonomy" id="180498"/>
    <lineage>
        <taxon>Eukaryota</taxon>
        <taxon>Viridiplantae</taxon>
        <taxon>Streptophyta</taxon>
        <taxon>Embryophyta</taxon>
        <taxon>Tracheophyta</taxon>
        <taxon>Spermatophyta</taxon>
        <taxon>Magnoliopsida</taxon>
        <taxon>eudicotyledons</taxon>
        <taxon>Gunneridae</taxon>
        <taxon>Pentapetalae</taxon>
        <taxon>rosids</taxon>
        <taxon>fabids</taxon>
        <taxon>Malpighiales</taxon>
        <taxon>Euphorbiaceae</taxon>
        <taxon>Crotonoideae</taxon>
        <taxon>Jatropheae</taxon>
        <taxon>Jatropha</taxon>
    </lineage>
</organism>
<dbReference type="InterPro" id="IPR036397">
    <property type="entry name" value="RNaseH_sf"/>
</dbReference>
<dbReference type="Gene3D" id="3.30.420.10">
    <property type="entry name" value="Ribonuclease H-like superfamily/Ribonuclease H"/>
    <property type="match status" value="1"/>
</dbReference>
<dbReference type="Proteomes" id="UP000027138">
    <property type="component" value="Unassembled WGS sequence"/>
</dbReference>
<dbReference type="SUPFAM" id="SSF53098">
    <property type="entry name" value="Ribonuclease H-like"/>
    <property type="match status" value="1"/>
</dbReference>
<dbReference type="AlphaFoldDB" id="A0A067KSZ5"/>
<keyword evidence="3" id="KW-1185">Reference proteome</keyword>
<evidence type="ECO:0000313" key="2">
    <source>
        <dbReference type="EMBL" id="KDP39227.1"/>
    </source>
</evidence>
<dbReference type="InterPro" id="IPR012337">
    <property type="entry name" value="RNaseH-like_sf"/>
</dbReference>
<reference evidence="2 3" key="1">
    <citation type="journal article" date="2014" name="PLoS ONE">
        <title>Global Analysis of Gene Expression Profiles in Physic Nut (Jatropha curcas L.) Seedlings Exposed to Salt Stress.</title>
        <authorList>
            <person name="Zhang L."/>
            <person name="Zhang C."/>
            <person name="Wu P."/>
            <person name="Chen Y."/>
            <person name="Li M."/>
            <person name="Jiang H."/>
            <person name="Wu G."/>
        </authorList>
    </citation>
    <scope>NUCLEOTIDE SEQUENCE [LARGE SCALE GENOMIC DNA]</scope>
    <source>
        <strain evidence="3">cv. GZQX0401</strain>
        <tissue evidence="2">Young leaves</tissue>
    </source>
</reference>